<dbReference type="EMBL" id="CAUYUJ010019353">
    <property type="protein sequence ID" value="CAK0890442.1"/>
    <property type="molecule type" value="Genomic_DNA"/>
</dbReference>
<sequence>MSGGDGAGDGKPVSADTNEGVEDMFRTVEGQEARDSADEPEVDGDISLAARADDMQETQVNGGGGTASLPEAESHSAAVPTRHISQREQDICDLIRNFAVLLGSGDGRAISSPSPWPPRPNEDMCQEREEIVGGVEPASSLPEGESKSDVVDEMPQDMAPPVAPGAQQRGLRVLLDALNMRVFFRSPFGATSARSLGSLGVERAL</sequence>
<name>A0ABN9WW23_9DINO</name>
<proteinExistence type="predicted"/>
<dbReference type="Proteomes" id="UP001189429">
    <property type="component" value="Unassembled WGS sequence"/>
</dbReference>
<organism evidence="2 3">
    <name type="scientific">Prorocentrum cordatum</name>
    <dbReference type="NCBI Taxonomy" id="2364126"/>
    <lineage>
        <taxon>Eukaryota</taxon>
        <taxon>Sar</taxon>
        <taxon>Alveolata</taxon>
        <taxon>Dinophyceae</taxon>
        <taxon>Prorocentrales</taxon>
        <taxon>Prorocentraceae</taxon>
        <taxon>Prorocentrum</taxon>
    </lineage>
</organism>
<evidence type="ECO:0000313" key="3">
    <source>
        <dbReference type="Proteomes" id="UP001189429"/>
    </source>
</evidence>
<reference evidence="2" key="1">
    <citation type="submission" date="2023-10" db="EMBL/GenBank/DDBJ databases">
        <authorList>
            <person name="Chen Y."/>
            <person name="Shah S."/>
            <person name="Dougan E. K."/>
            <person name="Thang M."/>
            <person name="Chan C."/>
        </authorList>
    </citation>
    <scope>NUCLEOTIDE SEQUENCE [LARGE SCALE GENOMIC DNA]</scope>
</reference>
<protein>
    <submittedName>
        <fullName evidence="2">Uncharacterized protein</fullName>
    </submittedName>
</protein>
<keyword evidence="3" id="KW-1185">Reference proteome</keyword>
<evidence type="ECO:0000313" key="2">
    <source>
        <dbReference type="EMBL" id="CAK0890442.1"/>
    </source>
</evidence>
<feature type="compositionally biased region" description="Basic and acidic residues" evidence="1">
    <location>
        <begin position="23"/>
        <end position="37"/>
    </location>
</feature>
<gene>
    <name evidence="2" type="ORF">PCOR1329_LOCUS70687</name>
</gene>
<feature type="region of interest" description="Disordered" evidence="1">
    <location>
        <begin position="134"/>
        <end position="166"/>
    </location>
</feature>
<comment type="caution">
    <text evidence="2">The sequence shown here is derived from an EMBL/GenBank/DDBJ whole genome shotgun (WGS) entry which is preliminary data.</text>
</comment>
<feature type="region of interest" description="Disordered" evidence="1">
    <location>
        <begin position="1"/>
        <end position="82"/>
    </location>
</feature>
<evidence type="ECO:0000256" key="1">
    <source>
        <dbReference type="SAM" id="MobiDB-lite"/>
    </source>
</evidence>
<accession>A0ABN9WW23</accession>